<sequence length="152" mass="16771">MYQHILFPTDGSDGAEFALDHAIDLASTYDATLHVLHVVADVWYPSGDPEGFDFDMSSVEKHLQERGDRLVREASERAAESGVDCETEVVTGRTPHRAIVDATEDHDVDLVVMATHGRRGLDRLLMGSVAEKVLRLSEVPVLAVKFPEEADE</sequence>
<evidence type="ECO:0000259" key="2">
    <source>
        <dbReference type="Pfam" id="PF00582"/>
    </source>
</evidence>
<dbReference type="Proteomes" id="UP001596099">
    <property type="component" value="Unassembled WGS sequence"/>
</dbReference>
<dbReference type="PRINTS" id="PR01438">
    <property type="entry name" value="UNVRSLSTRESS"/>
</dbReference>
<dbReference type="InterPro" id="IPR014729">
    <property type="entry name" value="Rossmann-like_a/b/a_fold"/>
</dbReference>
<accession>A0ABD5RQ02</accession>
<dbReference type="SUPFAM" id="SSF52402">
    <property type="entry name" value="Adenine nucleotide alpha hydrolases-like"/>
    <property type="match status" value="1"/>
</dbReference>
<evidence type="ECO:0000313" key="3">
    <source>
        <dbReference type="EMBL" id="MFC5972511.1"/>
    </source>
</evidence>
<dbReference type="PIRSF" id="PIRSF006276">
    <property type="entry name" value="UspA"/>
    <property type="match status" value="1"/>
</dbReference>
<organism evidence="3 4">
    <name type="scientific">Halomarina salina</name>
    <dbReference type="NCBI Taxonomy" id="1872699"/>
    <lineage>
        <taxon>Archaea</taxon>
        <taxon>Methanobacteriati</taxon>
        <taxon>Methanobacteriota</taxon>
        <taxon>Stenosarchaea group</taxon>
        <taxon>Halobacteria</taxon>
        <taxon>Halobacteriales</taxon>
        <taxon>Natronomonadaceae</taxon>
        <taxon>Halomarina</taxon>
    </lineage>
</organism>
<dbReference type="Pfam" id="PF00582">
    <property type="entry name" value="Usp"/>
    <property type="match status" value="1"/>
</dbReference>
<dbReference type="Gene3D" id="3.40.50.620">
    <property type="entry name" value="HUPs"/>
    <property type="match status" value="1"/>
</dbReference>
<keyword evidence="4" id="KW-1185">Reference proteome</keyword>
<evidence type="ECO:0000256" key="1">
    <source>
        <dbReference type="ARBA" id="ARBA00008791"/>
    </source>
</evidence>
<dbReference type="EMBL" id="JBHSQH010000001">
    <property type="protein sequence ID" value="MFC5972511.1"/>
    <property type="molecule type" value="Genomic_DNA"/>
</dbReference>
<proteinExistence type="inferred from homology"/>
<dbReference type="RefSeq" id="WP_247415924.1">
    <property type="nucleotide sequence ID" value="NZ_JALLGW010000001.1"/>
</dbReference>
<reference evidence="3 4" key="1">
    <citation type="journal article" date="2019" name="Int. J. Syst. Evol. Microbiol.">
        <title>The Global Catalogue of Microorganisms (GCM) 10K type strain sequencing project: providing services to taxonomists for standard genome sequencing and annotation.</title>
        <authorList>
            <consortium name="The Broad Institute Genomics Platform"/>
            <consortium name="The Broad Institute Genome Sequencing Center for Infectious Disease"/>
            <person name="Wu L."/>
            <person name="Ma J."/>
        </authorList>
    </citation>
    <scope>NUCLEOTIDE SEQUENCE [LARGE SCALE GENOMIC DNA]</scope>
    <source>
        <strain evidence="3 4">CGMCC 1.12543</strain>
    </source>
</reference>
<dbReference type="PANTHER" id="PTHR46268">
    <property type="entry name" value="STRESS RESPONSE PROTEIN NHAX"/>
    <property type="match status" value="1"/>
</dbReference>
<dbReference type="PANTHER" id="PTHR46268:SF6">
    <property type="entry name" value="UNIVERSAL STRESS PROTEIN UP12"/>
    <property type="match status" value="1"/>
</dbReference>
<name>A0ABD5RQ02_9EURY</name>
<dbReference type="InterPro" id="IPR006016">
    <property type="entry name" value="UspA"/>
</dbReference>
<dbReference type="InterPro" id="IPR006015">
    <property type="entry name" value="Universal_stress_UspA"/>
</dbReference>
<protein>
    <submittedName>
        <fullName evidence="3">Universal stress protein</fullName>
    </submittedName>
</protein>
<comment type="caution">
    <text evidence="3">The sequence shown here is derived from an EMBL/GenBank/DDBJ whole genome shotgun (WGS) entry which is preliminary data.</text>
</comment>
<dbReference type="AlphaFoldDB" id="A0ABD5RQ02"/>
<comment type="similarity">
    <text evidence="1">Belongs to the universal stress protein A family.</text>
</comment>
<feature type="domain" description="UspA" evidence="2">
    <location>
        <begin position="1"/>
        <end position="145"/>
    </location>
</feature>
<gene>
    <name evidence="3" type="ORF">ACFPYI_14320</name>
</gene>
<evidence type="ECO:0000313" key="4">
    <source>
        <dbReference type="Proteomes" id="UP001596099"/>
    </source>
</evidence>
<dbReference type="CDD" id="cd00293">
    <property type="entry name" value="USP-like"/>
    <property type="match status" value="1"/>
</dbReference>